<dbReference type="OrthoDB" id="2507748at2759"/>
<dbReference type="AlphaFoldDB" id="A0A2S4VG33"/>
<evidence type="ECO:0000313" key="3">
    <source>
        <dbReference type="Proteomes" id="UP000238274"/>
    </source>
</evidence>
<reference evidence="2 3" key="1">
    <citation type="submission" date="2017-12" db="EMBL/GenBank/DDBJ databases">
        <title>Gene loss provides genomic basis for host adaptation in cereal stripe rust fungi.</title>
        <authorList>
            <person name="Xia C."/>
        </authorList>
    </citation>
    <scope>NUCLEOTIDE SEQUENCE [LARGE SCALE GENOMIC DNA]</scope>
    <source>
        <strain evidence="2 3">93TX-2</strain>
    </source>
</reference>
<feature type="compositionally biased region" description="Low complexity" evidence="1">
    <location>
        <begin position="268"/>
        <end position="291"/>
    </location>
</feature>
<evidence type="ECO:0000313" key="2">
    <source>
        <dbReference type="EMBL" id="POW08502.1"/>
    </source>
</evidence>
<sequence>MSIDKESDPAACFLGLSQRLSDIFKLTSHRLSLISKSLSASIDSQLALPSQLNLPEPPSLNPKDRPGHSANTQTVLTANVRPLRNPLTTRHPASRTAFRRSGTLARDRVRCLLKIGRTTRPSDRFHLTCWAKKRKSDTTPNAIDTTKDSKRRCRSHRLPDVISAERHTHAPLPRRHSTSLLLEIMTRYSRSNHVPLTKSDRGKPLSMNLLERIASPPAPVGAGSDPASPPLVQSVDSRYSPSPQSSPMDMRESDLSKEVSPRAERRVSSPVSSSRRADDSSYNQSSRTRSSYSRRSRSPSSRSSDWRYRRASLRSPSRRESIAHQPSRRPYTYDSYHPTQSSSRTYRPRSRSPSRSRRERSNSTRVSPSRFLDRIDTRETRFLDRIESRQDRDFAEYLEKDRGDPSYERLILILRRLHGSNFARSIISLDLWEEFHRFRNRTDTREERMLRHLHIYPELMHRYLCCACERKVITYWPDHKSLKSSTIKLDISHRPAAR</sequence>
<gene>
    <name evidence="2" type="ORF">PSHT_09546</name>
</gene>
<dbReference type="VEuPathDB" id="FungiDB:PSHT_09546"/>
<dbReference type="VEuPathDB" id="FungiDB:PSTT_06081"/>
<feature type="compositionally biased region" description="Basic and acidic residues" evidence="1">
    <location>
        <begin position="249"/>
        <end position="267"/>
    </location>
</feature>
<feature type="region of interest" description="Disordered" evidence="1">
    <location>
        <begin position="216"/>
        <end position="370"/>
    </location>
</feature>
<feature type="region of interest" description="Disordered" evidence="1">
    <location>
        <begin position="50"/>
        <end position="70"/>
    </location>
</feature>
<reference evidence="3" key="2">
    <citation type="journal article" date="2018" name="BMC Genomics">
        <title>Genomic insights into host adaptation between the wheat stripe rust pathogen (Puccinia striiformis f. sp. tritici) and the barley stripe rust pathogen (Puccinia striiformis f. sp. hordei).</title>
        <authorList>
            <person name="Xia C."/>
            <person name="Wang M."/>
            <person name="Yin C."/>
            <person name="Cornejo O.E."/>
            <person name="Hulbert S.H."/>
            <person name="Chen X."/>
        </authorList>
    </citation>
    <scope>NUCLEOTIDE SEQUENCE [LARGE SCALE GENOMIC DNA]</scope>
    <source>
        <strain evidence="3">93TX-2</strain>
    </source>
</reference>
<feature type="compositionally biased region" description="Polar residues" evidence="1">
    <location>
        <begin position="234"/>
        <end position="247"/>
    </location>
</feature>
<accession>A0A2S4VG33</accession>
<evidence type="ECO:0000256" key="1">
    <source>
        <dbReference type="SAM" id="MobiDB-lite"/>
    </source>
</evidence>
<protein>
    <submittedName>
        <fullName evidence="2">Uncharacterized protein</fullName>
    </submittedName>
</protein>
<name>A0A2S4VG33_9BASI</name>
<organism evidence="2 3">
    <name type="scientific">Puccinia striiformis</name>
    <dbReference type="NCBI Taxonomy" id="27350"/>
    <lineage>
        <taxon>Eukaryota</taxon>
        <taxon>Fungi</taxon>
        <taxon>Dikarya</taxon>
        <taxon>Basidiomycota</taxon>
        <taxon>Pucciniomycotina</taxon>
        <taxon>Pucciniomycetes</taxon>
        <taxon>Pucciniales</taxon>
        <taxon>Pucciniaceae</taxon>
        <taxon>Puccinia</taxon>
    </lineage>
</organism>
<proteinExistence type="predicted"/>
<comment type="caution">
    <text evidence="2">The sequence shown here is derived from an EMBL/GenBank/DDBJ whole genome shotgun (WGS) entry which is preliminary data.</text>
</comment>
<feature type="compositionally biased region" description="Basic residues" evidence="1">
    <location>
        <begin position="346"/>
        <end position="358"/>
    </location>
</feature>
<dbReference type="Proteomes" id="UP000238274">
    <property type="component" value="Unassembled WGS sequence"/>
</dbReference>
<keyword evidence="3" id="KW-1185">Reference proteome</keyword>
<reference evidence="3" key="3">
    <citation type="journal article" date="2018" name="Mol. Plant Microbe Interact.">
        <title>Genome sequence resources for the wheat stripe rust pathogen (Puccinia striiformis f. sp. tritici) and the barley stripe rust pathogen (Puccinia striiformis f. sp. hordei).</title>
        <authorList>
            <person name="Xia C."/>
            <person name="Wang M."/>
            <person name="Yin C."/>
            <person name="Cornejo O.E."/>
            <person name="Hulbert S.H."/>
            <person name="Chen X."/>
        </authorList>
    </citation>
    <scope>NUCLEOTIDE SEQUENCE [LARGE SCALE GENOMIC DNA]</scope>
    <source>
        <strain evidence="3">93TX-2</strain>
    </source>
</reference>
<dbReference type="EMBL" id="PKSM01000136">
    <property type="protein sequence ID" value="POW08502.1"/>
    <property type="molecule type" value="Genomic_DNA"/>
</dbReference>